<sequence length="368" mass="42227">MQTALTNLSHYVFDCPLKMKERDQEALKIQLERLIRTKIIHETSLMSNSARPCKHNCDLQSIASSLKTYECSKYLDCRYISSGYDVCLLNNSSRSYEWIKDNEGNIYGKSQQSRAHNVCQGNTVTLNREYTWYNGVVVGVKFVKKDLMIHAQIKEGQLLPYGGINSTKWKDLEAFDYSEENSRFYLVNPSADSKERVMTPGRDYGPAEKINLEDLVAPPGYLVTGVRFRFAWDSGVRPFRKHGTTQLEIQATKFDFVERKLLEKSFWVPPSLLTKKYLELENPDDPNKAPEELQEVTPGKTVEFQASDFEKDAGHSTVPFFDGRDVEFSPPVPFQGLGLFHRGHKGYGGYLAFRAVDLNMFTFFFSEY</sequence>
<keyword evidence="2" id="KW-1185">Reference proteome</keyword>
<organism evidence="1 2">
    <name type="scientific">Cotesia congregata</name>
    <name type="common">Parasitoid wasp</name>
    <name type="synonym">Apanteles congregatus</name>
    <dbReference type="NCBI Taxonomy" id="51543"/>
    <lineage>
        <taxon>Eukaryota</taxon>
        <taxon>Metazoa</taxon>
        <taxon>Ecdysozoa</taxon>
        <taxon>Arthropoda</taxon>
        <taxon>Hexapoda</taxon>
        <taxon>Insecta</taxon>
        <taxon>Pterygota</taxon>
        <taxon>Neoptera</taxon>
        <taxon>Endopterygota</taxon>
        <taxon>Hymenoptera</taxon>
        <taxon>Apocrita</taxon>
        <taxon>Ichneumonoidea</taxon>
        <taxon>Braconidae</taxon>
        <taxon>Microgastrinae</taxon>
        <taxon>Cotesia</taxon>
    </lineage>
</organism>
<protein>
    <submittedName>
        <fullName evidence="1">Uncharacterized protein</fullName>
    </submittedName>
</protein>
<reference evidence="1" key="1">
    <citation type="submission" date="2021-04" db="EMBL/GenBank/DDBJ databases">
        <authorList>
            <person name="Chebbi M.A.C M."/>
        </authorList>
    </citation>
    <scope>NUCLEOTIDE SEQUENCE</scope>
</reference>
<evidence type="ECO:0000313" key="2">
    <source>
        <dbReference type="Proteomes" id="UP000786811"/>
    </source>
</evidence>
<dbReference type="Proteomes" id="UP000786811">
    <property type="component" value="Unassembled WGS sequence"/>
</dbReference>
<dbReference type="AlphaFoldDB" id="A0A8J2EMV2"/>
<accession>A0A8J2EMV2</accession>
<dbReference type="InterPro" id="IPR032062">
    <property type="entry name" value="DUF4803"/>
</dbReference>
<dbReference type="PANTHER" id="PTHR47890:SF1">
    <property type="entry name" value="LD24308P"/>
    <property type="match status" value="1"/>
</dbReference>
<gene>
    <name evidence="1" type="ORF">HICCMSTLAB_LOCUS1090</name>
</gene>
<dbReference type="PANTHER" id="PTHR47890">
    <property type="entry name" value="LD24308P"/>
    <property type="match status" value="1"/>
</dbReference>
<name>A0A8J2EMV2_COTCN</name>
<dbReference type="Pfam" id="PF16061">
    <property type="entry name" value="DUF4803"/>
    <property type="match status" value="1"/>
</dbReference>
<proteinExistence type="predicted"/>
<dbReference type="OrthoDB" id="7693454at2759"/>
<evidence type="ECO:0000313" key="1">
    <source>
        <dbReference type="EMBL" id="CAG5074857.1"/>
    </source>
</evidence>
<dbReference type="EMBL" id="CAJNRD030001116">
    <property type="protein sequence ID" value="CAG5074857.1"/>
    <property type="molecule type" value="Genomic_DNA"/>
</dbReference>
<comment type="caution">
    <text evidence="1">The sequence shown here is derived from an EMBL/GenBank/DDBJ whole genome shotgun (WGS) entry which is preliminary data.</text>
</comment>